<keyword evidence="3 7" id="KW-0812">Transmembrane</keyword>
<evidence type="ECO:0000259" key="8">
    <source>
        <dbReference type="SMART" id="SM00014"/>
    </source>
</evidence>
<keyword evidence="10" id="KW-1185">Reference proteome</keyword>
<keyword evidence="6 7" id="KW-0472">Membrane</keyword>
<dbReference type="InterPro" id="IPR000326">
    <property type="entry name" value="PAP2/HPO"/>
</dbReference>
<dbReference type="Pfam" id="PF01569">
    <property type="entry name" value="PAP2"/>
    <property type="match status" value="1"/>
</dbReference>
<keyword evidence="2" id="KW-1003">Cell membrane</keyword>
<dbReference type="GO" id="GO:0005886">
    <property type="term" value="C:plasma membrane"/>
    <property type="evidence" value="ECO:0007669"/>
    <property type="project" value="UniProtKB-SubCell"/>
</dbReference>
<evidence type="ECO:0000313" key="10">
    <source>
        <dbReference type="Proteomes" id="UP000183649"/>
    </source>
</evidence>
<dbReference type="GO" id="GO:0016787">
    <property type="term" value="F:hydrolase activity"/>
    <property type="evidence" value="ECO:0007669"/>
    <property type="project" value="UniProtKB-KW"/>
</dbReference>
<protein>
    <submittedName>
        <fullName evidence="9">PAP2 superfamily</fullName>
    </submittedName>
</protein>
<gene>
    <name evidence="9" type="ORF">Ga0061069_11530</name>
</gene>
<comment type="subcellular location">
    <subcellularLocation>
        <location evidence="1">Cell membrane</location>
        <topology evidence="1">Multi-pass membrane protein</topology>
    </subcellularLocation>
</comment>
<dbReference type="SUPFAM" id="SSF48317">
    <property type="entry name" value="Acid phosphatase/Vanadium-dependent haloperoxidase"/>
    <property type="match status" value="1"/>
</dbReference>
<dbReference type="PANTHER" id="PTHR14969:SF62">
    <property type="entry name" value="DECAPRENYLPHOSPHORYL-5-PHOSPHORIBOSE PHOSPHATASE RV3807C-RELATED"/>
    <property type="match status" value="1"/>
</dbReference>
<dbReference type="SMART" id="SM00014">
    <property type="entry name" value="acidPPc"/>
    <property type="match status" value="1"/>
</dbReference>
<sequence>MHQRQPSLLHRYLVWEQSLTISANRLSRQSWLRHFFKLVSRLGNGWGWAAILAAFLLIDGREAVMPLAWMLISTVIGIGLYGSIKRLAARPRPSEHCVRIVLSEPPLDQFSFPSGHTLHAVNFTLQILFFAPVLGWIAVPFALCIAASRLVLGLHYLSDVVVGAVLGMLLATFALALQVGVI</sequence>
<evidence type="ECO:0000256" key="5">
    <source>
        <dbReference type="ARBA" id="ARBA00022989"/>
    </source>
</evidence>
<accession>A0A0K6IBV9</accession>
<keyword evidence="4" id="KW-0378">Hydrolase</keyword>
<keyword evidence="5 7" id="KW-1133">Transmembrane helix</keyword>
<dbReference type="PANTHER" id="PTHR14969">
    <property type="entry name" value="SPHINGOSINE-1-PHOSPHATE PHOSPHOHYDROLASE"/>
    <property type="match status" value="1"/>
</dbReference>
<dbReference type="EMBL" id="CYHF01000015">
    <property type="protein sequence ID" value="CUB00589.1"/>
    <property type="molecule type" value="Genomic_DNA"/>
</dbReference>
<dbReference type="AlphaFoldDB" id="A0A0K6IBV9"/>
<organism evidence="9 10">
    <name type="scientific">Thiomonas bhubaneswarensis</name>
    <dbReference type="NCBI Taxonomy" id="339866"/>
    <lineage>
        <taxon>Bacteria</taxon>
        <taxon>Pseudomonadati</taxon>
        <taxon>Pseudomonadota</taxon>
        <taxon>Betaproteobacteria</taxon>
        <taxon>Burkholderiales</taxon>
        <taxon>Thiomonas</taxon>
    </lineage>
</organism>
<evidence type="ECO:0000256" key="2">
    <source>
        <dbReference type="ARBA" id="ARBA00022475"/>
    </source>
</evidence>
<evidence type="ECO:0000256" key="7">
    <source>
        <dbReference type="SAM" id="Phobius"/>
    </source>
</evidence>
<evidence type="ECO:0000313" key="9">
    <source>
        <dbReference type="EMBL" id="CUB00589.1"/>
    </source>
</evidence>
<feature type="transmembrane region" description="Helical" evidence="7">
    <location>
        <begin position="64"/>
        <end position="84"/>
    </location>
</feature>
<feature type="domain" description="Phosphatidic acid phosphatase type 2/haloperoxidase" evidence="8">
    <location>
        <begin position="67"/>
        <end position="175"/>
    </location>
</feature>
<evidence type="ECO:0000256" key="1">
    <source>
        <dbReference type="ARBA" id="ARBA00004651"/>
    </source>
</evidence>
<evidence type="ECO:0000256" key="4">
    <source>
        <dbReference type="ARBA" id="ARBA00022801"/>
    </source>
</evidence>
<reference evidence="10" key="1">
    <citation type="submission" date="2015-08" db="EMBL/GenBank/DDBJ databases">
        <authorList>
            <person name="Varghese N."/>
        </authorList>
    </citation>
    <scope>NUCLEOTIDE SEQUENCE [LARGE SCALE GENOMIC DNA]</scope>
    <source>
        <strain evidence="10">DSM 18181</strain>
    </source>
</reference>
<dbReference type="RefSeq" id="WP_245610078.1">
    <property type="nucleotide sequence ID" value="NZ_CYHF01000015.1"/>
</dbReference>
<feature type="transmembrane region" description="Helical" evidence="7">
    <location>
        <begin position="38"/>
        <end position="58"/>
    </location>
</feature>
<dbReference type="STRING" id="339866.GCA_001418255_02952"/>
<feature type="transmembrane region" description="Helical" evidence="7">
    <location>
        <begin position="127"/>
        <end position="148"/>
    </location>
</feature>
<dbReference type="Gene3D" id="1.20.144.10">
    <property type="entry name" value="Phosphatidic acid phosphatase type 2/haloperoxidase"/>
    <property type="match status" value="1"/>
</dbReference>
<feature type="transmembrane region" description="Helical" evidence="7">
    <location>
        <begin position="160"/>
        <end position="181"/>
    </location>
</feature>
<dbReference type="InterPro" id="IPR036938">
    <property type="entry name" value="PAP2/HPO_sf"/>
</dbReference>
<evidence type="ECO:0000256" key="6">
    <source>
        <dbReference type="ARBA" id="ARBA00023136"/>
    </source>
</evidence>
<name>A0A0K6IBV9_9BURK</name>
<dbReference type="Proteomes" id="UP000183649">
    <property type="component" value="Unassembled WGS sequence"/>
</dbReference>
<proteinExistence type="predicted"/>
<evidence type="ECO:0000256" key="3">
    <source>
        <dbReference type="ARBA" id="ARBA00022692"/>
    </source>
</evidence>